<evidence type="ECO:0000256" key="12">
    <source>
        <dbReference type="SAM" id="SignalP"/>
    </source>
</evidence>
<name>A0AA40F5S2_9PEZI</name>
<gene>
    <name evidence="13" type="ORF">B0T18DRAFT_426207</name>
</gene>
<evidence type="ECO:0000256" key="5">
    <source>
        <dbReference type="ARBA" id="ARBA00022729"/>
    </source>
</evidence>
<evidence type="ECO:0000256" key="8">
    <source>
        <dbReference type="ARBA" id="ARBA00023295"/>
    </source>
</evidence>
<evidence type="ECO:0000256" key="4">
    <source>
        <dbReference type="ARBA" id="ARBA00022525"/>
    </source>
</evidence>
<evidence type="ECO:0000313" key="14">
    <source>
        <dbReference type="Proteomes" id="UP001172155"/>
    </source>
</evidence>
<feature type="chain" id="PRO_5041447762" description="SUN-domain-containing protein" evidence="12">
    <location>
        <begin position="20"/>
        <end position="413"/>
    </location>
</feature>
<dbReference type="GO" id="GO:0031505">
    <property type="term" value="P:fungal-type cell wall organization"/>
    <property type="evidence" value="ECO:0007669"/>
    <property type="project" value="TreeGrafter"/>
</dbReference>
<evidence type="ECO:0000256" key="2">
    <source>
        <dbReference type="ARBA" id="ARBA00010579"/>
    </source>
</evidence>
<evidence type="ECO:0000313" key="13">
    <source>
        <dbReference type="EMBL" id="KAK0751586.1"/>
    </source>
</evidence>
<dbReference type="Proteomes" id="UP001172155">
    <property type="component" value="Unassembled WGS sequence"/>
</dbReference>
<keyword evidence="4" id="KW-0964">Secreted</keyword>
<dbReference type="PANTHER" id="PTHR31316">
    <property type="entry name" value="BETA-GLUCOSIDASE-LIKE PROTEIN NCA3, MITOCHONDRIAL-RELATED"/>
    <property type="match status" value="1"/>
</dbReference>
<keyword evidence="10" id="KW-0624">Polysaccharide degradation</keyword>
<keyword evidence="5 12" id="KW-0732">Signal</keyword>
<dbReference type="InterPro" id="IPR051526">
    <property type="entry name" value="Beta-Glucosidase_SUN"/>
</dbReference>
<keyword evidence="3" id="KW-0134">Cell wall</keyword>
<proteinExistence type="inferred from homology"/>
<evidence type="ECO:0000256" key="7">
    <source>
        <dbReference type="ARBA" id="ARBA00023277"/>
    </source>
</evidence>
<reference evidence="13" key="1">
    <citation type="submission" date="2023-06" db="EMBL/GenBank/DDBJ databases">
        <title>Genome-scale phylogeny and comparative genomics of the fungal order Sordariales.</title>
        <authorList>
            <consortium name="Lawrence Berkeley National Laboratory"/>
            <person name="Hensen N."/>
            <person name="Bonometti L."/>
            <person name="Westerberg I."/>
            <person name="Brannstrom I.O."/>
            <person name="Guillou S."/>
            <person name="Cros-Aarteil S."/>
            <person name="Calhoun S."/>
            <person name="Haridas S."/>
            <person name="Kuo A."/>
            <person name="Mondo S."/>
            <person name="Pangilinan J."/>
            <person name="Riley R."/>
            <person name="LaButti K."/>
            <person name="Andreopoulos B."/>
            <person name="Lipzen A."/>
            <person name="Chen C."/>
            <person name="Yanf M."/>
            <person name="Daum C."/>
            <person name="Ng V."/>
            <person name="Clum A."/>
            <person name="Steindorff A."/>
            <person name="Ohm R."/>
            <person name="Martin F."/>
            <person name="Silar P."/>
            <person name="Natvig D."/>
            <person name="Lalanne C."/>
            <person name="Gautier V."/>
            <person name="Ament-velasquez S.L."/>
            <person name="Kruys A."/>
            <person name="Hutchinson M.I."/>
            <person name="Powell A.J."/>
            <person name="Barry K."/>
            <person name="Miller A.N."/>
            <person name="Grigoriev I.V."/>
            <person name="Debuchy R."/>
            <person name="Gladieux P."/>
            <person name="Thoren M.H."/>
            <person name="Johannesson H."/>
        </authorList>
    </citation>
    <scope>NUCLEOTIDE SEQUENCE</scope>
    <source>
        <strain evidence="13">SMH3187-1</strain>
    </source>
</reference>
<comment type="similarity">
    <text evidence="2">Belongs to the SUN family.</text>
</comment>
<keyword evidence="9" id="KW-0961">Cell wall biogenesis/degradation</keyword>
<dbReference type="GO" id="GO:0009277">
    <property type="term" value="C:fungal-type cell wall"/>
    <property type="evidence" value="ECO:0007669"/>
    <property type="project" value="TreeGrafter"/>
</dbReference>
<keyword evidence="8" id="KW-0326">Glycosidase</keyword>
<feature type="region of interest" description="Disordered" evidence="11">
    <location>
        <begin position="109"/>
        <end position="143"/>
    </location>
</feature>
<dbReference type="InterPro" id="IPR005556">
    <property type="entry name" value="SUN"/>
</dbReference>
<comment type="caution">
    <text evidence="13">The sequence shown here is derived from an EMBL/GenBank/DDBJ whole genome shotgun (WGS) entry which is preliminary data.</text>
</comment>
<evidence type="ECO:0000256" key="1">
    <source>
        <dbReference type="ARBA" id="ARBA00004191"/>
    </source>
</evidence>
<keyword evidence="14" id="KW-1185">Reference proteome</keyword>
<feature type="signal peptide" evidence="12">
    <location>
        <begin position="1"/>
        <end position="19"/>
    </location>
</feature>
<dbReference type="GO" id="GO:0016798">
    <property type="term" value="F:hydrolase activity, acting on glycosyl bonds"/>
    <property type="evidence" value="ECO:0007669"/>
    <property type="project" value="UniProtKB-KW"/>
</dbReference>
<keyword evidence="6" id="KW-0378">Hydrolase</keyword>
<evidence type="ECO:0000256" key="6">
    <source>
        <dbReference type="ARBA" id="ARBA00022801"/>
    </source>
</evidence>
<evidence type="ECO:0000256" key="3">
    <source>
        <dbReference type="ARBA" id="ARBA00022512"/>
    </source>
</evidence>
<dbReference type="GO" id="GO:0000272">
    <property type="term" value="P:polysaccharide catabolic process"/>
    <property type="evidence" value="ECO:0007669"/>
    <property type="project" value="UniProtKB-KW"/>
</dbReference>
<dbReference type="AlphaFoldDB" id="A0AA40F5S2"/>
<keyword evidence="7" id="KW-0119">Carbohydrate metabolism</keyword>
<dbReference type="GO" id="GO:0009986">
    <property type="term" value="C:cell surface"/>
    <property type="evidence" value="ECO:0007669"/>
    <property type="project" value="TreeGrafter"/>
</dbReference>
<evidence type="ECO:0000256" key="10">
    <source>
        <dbReference type="ARBA" id="ARBA00023326"/>
    </source>
</evidence>
<organism evidence="13 14">
    <name type="scientific">Schizothecium vesticola</name>
    <dbReference type="NCBI Taxonomy" id="314040"/>
    <lineage>
        <taxon>Eukaryota</taxon>
        <taxon>Fungi</taxon>
        <taxon>Dikarya</taxon>
        <taxon>Ascomycota</taxon>
        <taxon>Pezizomycotina</taxon>
        <taxon>Sordariomycetes</taxon>
        <taxon>Sordariomycetidae</taxon>
        <taxon>Sordariales</taxon>
        <taxon>Schizotheciaceae</taxon>
        <taxon>Schizothecium</taxon>
    </lineage>
</organism>
<accession>A0AA40F5S2</accession>
<sequence>MKGITGVAIAAAVVAGVSAQPNVHNHMHHHMHRQVKQQAEKRGVVVVTEVVEGPTVTEYVLAGAKLDEKKAKDGIKKGAYVVVGTSVPKFEAPPVSTSTPGVKAAQFFEDKSTSETPSSSAAPPASSAVSPPSGGGLNSPFPNGKVPCSKVPSDYGAMEIPWVQNGGWTTIMEVGKLIKGVSLNHIVQPKDGKFCCPGRVCSYACPPGYQKTQWPEENQGATGQSVGGLYCNDEGFLELTRPSYPTLCEPGAGGIFVRNELSKNAAVCRTDYPGNEMMSIPVDTQPGQTYPLTNPISSKYYKWQNKPTTAQYYVNNEGLSVQQACVWDSTEQPSAAGNWAPTNIGVGMDDHDITYLSIFPNLPTSNAVLNFNIEIEGTYSGECWLRNGVYAKANGCTVGVKKGDTATLVFKKA</sequence>
<dbReference type="Pfam" id="PF03856">
    <property type="entry name" value="SUN"/>
    <property type="match status" value="1"/>
</dbReference>
<dbReference type="PANTHER" id="PTHR31316:SF0">
    <property type="entry name" value="SECRETED BETA-GLUCOSIDASE SIM1-RELATED"/>
    <property type="match status" value="1"/>
</dbReference>
<evidence type="ECO:0000256" key="9">
    <source>
        <dbReference type="ARBA" id="ARBA00023316"/>
    </source>
</evidence>
<evidence type="ECO:0008006" key="15">
    <source>
        <dbReference type="Google" id="ProtNLM"/>
    </source>
</evidence>
<feature type="compositionally biased region" description="Low complexity" evidence="11">
    <location>
        <begin position="114"/>
        <end position="132"/>
    </location>
</feature>
<dbReference type="EMBL" id="JAUKUD010000002">
    <property type="protein sequence ID" value="KAK0751586.1"/>
    <property type="molecule type" value="Genomic_DNA"/>
</dbReference>
<protein>
    <recommendedName>
        <fullName evidence="15">SUN-domain-containing protein</fullName>
    </recommendedName>
</protein>
<comment type="subcellular location">
    <subcellularLocation>
        <location evidence="1">Secreted</location>
        <location evidence="1">Cell wall</location>
    </subcellularLocation>
</comment>
<evidence type="ECO:0000256" key="11">
    <source>
        <dbReference type="SAM" id="MobiDB-lite"/>
    </source>
</evidence>